<reference evidence="4" key="1">
    <citation type="submission" date="2016-06" db="UniProtKB">
        <authorList>
            <consortium name="WormBaseParasite"/>
        </authorList>
    </citation>
    <scope>IDENTIFICATION</scope>
</reference>
<dbReference type="AlphaFoldDB" id="A0A183J1N5"/>
<feature type="compositionally biased region" description="Polar residues" evidence="1">
    <location>
        <begin position="32"/>
        <end position="46"/>
    </location>
</feature>
<protein>
    <submittedName>
        <fullName evidence="2 4">Uncharacterized protein</fullName>
    </submittedName>
</protein>
<evidence type="ECO:0000256" key="1">
    <source>
        <dbReference type="SAM" id="MobiDB-lite"/>
    </source>
</evidence>
<feature type="compositionally biased region" description="Basic and acidic residues" evidence="1">
    <location>
        <begin position="64"/>
        <end position="73"/>
    </location>
</feature>
<evidence type="ECO:0000313" key="3">
    <source>
        <dbReference type="Proteomes" id="UP000270296"/>
    </source>
</evidence>
<evidence type="ECO:0000313" key="2">
    <source>
        <dbReference type="EMBL" id="VDP25913.1"/>
    </source>
</evidence>
<dbReference type="EMBL" id="UZAM01013159">
    <property type="protein sequence ID" value="VDP25913.1"/>
    <property type="molecule type" value="Genomic_DNA"/>
</dbReference>
<feature type="region of interest" description="Disordered" evidence="1">
    <location>
        <begin position="26"/>
        <end position="73"/>
    </location>
</feature>
<evidence type="ECO:0000313" key="4">
    <source>
        <dbReference type="WBParaSite" id="SBAD_0001013301-mRNA-1"/>
    </source>
</evidence>
<reference evidence="2 3" key="2">
    <citation type="submission" date="2018-11" db="EMBL/GenBank/DDBJ databases">
        <authorList>
            <consortium name="Pathogen Informatics"/>
        </authorList>
    </citation>
    <scope>NUCLEOTIDE SEQUENCE [LARGE SCALE GENOMIC DNA]</scope>
</reference>
<keyword evidence="3" id="KW-1185">Reference proteome</keyword>
<organism evidence="4">
    <name type="scientific">Soboliphyme baturini</name>
    <dbReference type="NCBI Taxonomy" id="241478"/>
    <lineage>
        <taxon>Eukaryota</taxon>
        <taxon>Metazoa</taxon>
        <taxon>Ecdysozoa</taxon>
        <taxon>Nematoda</taxon>
        <taxon>Enoplea</taxon>
        <taxon>Dorylaimia</taxon>
        <taxon>Dioctophymatida</taxon>
        <taxon>Dioctophymatoidea</taxon>
        <taxon>Soboliphymatidae</taxon>
        <taxon>Soboliphyme</taxon>
    </lineage>
</organism>
<proteinExistence type="predicted"/>
<dbReference type="WBParaSite" id="SBAD_0001013301-mRNA-1">
    <property type="protein sequence ID" value="SBAD_0001013301-mRNA-1"/>
    <property type="gene ID" value="SBAD_0001013301"/>
</dbReference>
<name>A0A183J1N5_9BILA</name>
<dbReference type="Proteomes" id="UP000270296">
    <property type="component" value="Unassembled WGS sequence"/>
</dbReference>
<accession>A0A183J1N5</accession>
<gene>
    <name evidence="2" type="ORF">SBAD_LOCUS9783</name>
</gene>
<sequence>MKGKKALTSHTDDFLTVLLIQPDVAPSPNAVDVQSSTMSVRGQSVQKLPPRRKGPRFQMNDDSTADRYASDEV</sequence>